<proteinExistence type="predicted"/>
<sequence length="214" mass="23303">MVDGKRVATAKLHPEMTLFHSTDAPPTVLTAFIEAIETGSEEAVYPFGQDSRLCLEKGYPSPTPVPMSSIQSGYRIAWPVGSVGPRVRLFDRPPLEEGSVFLATACVWRVAPPNMAALAARELESGSQESGQNSIVLNEMPAVEVFGVVFGHGQAGADYPFTSSFYESTAYSHFRKQHFIDLMLPSTMAEAHAVDSLELAHRSLVLWDARYIGG</sequence>
<evidence type="ECO:0000313" key="1">
    <source>
        <dbReference type="EMBL" id="OSX74857.1"/>
    </source>
</evidence>
<dbReference type="EMBL" id="KV918927">
    <property type="protein sequence ID" value="OSX74857.1"/>
    <property type="molecule type" value="Genomic_DNA"/>
</dbReference>
<organism evidence="1 2">
    <name type="scientific">Porphyra umbilicalis</name>
    <name type="common">Purple laver</name>
    <name type="synonym">Red alga</name>
    <dbReference type="NCBI Taxonomy" id="2786"/>
    <lineage>
        <taxon>Eukaryota</taxon>
        <taxon>Rhodophyta</taxon>
        <taxon>Bangiophyceae</taxon>
        <taxon>Bangiales</taxon>
        <taxon>Bangiaceae</taxon>
        <taxon>Porphyra</taxon>
    </lineage>
</organism>
<keyword evidence="2" id="KW-1185">Reference proteome</keyword>
<accession>A0A1X6P206</accession>
<name>A0A1X6P206_PORUM</name>
<protein>
    <submittedName>
        <fullName evidence="1">Uncharacterized protein</fullName>
    </submittedName>
</protein>
<reference evidence="1 2" key="1">
    <citation type="submission" date="2017-03" db="EMBL/GenBank/DDBJ databases">
        <title>WGS assembly of Porphyra umbilicalis.</title>
        <authorList>
            <person name="Brawley S.H."/>
            <person name="Blouin N.A."/>
            <person name="Ficko-Blean E."/>
            <person name="Wheeler G.L."/>
            <person name="Lohr M."/>
            <person name="Goodson H.V."/>
            <person name="Jenkins J.W."/>
            <person name="Blaby-Haas C.E."/>
            <person name="Helliwell K.E."/>
            <person name="Chan C."/>
            <person name="Marriage T."/>
            <person name="Bhattacharya D."/>
            <person name="Klein A.S."/>
            <person name="Badis Y."/>
            <person name="Brodie J."/>
            <person name="Cao Y."/>
            <person name="Collen J."/>
            <person name="Dittami S.M."/>
            <person name="Gachon C.M."/>
            <person name="Green B.R."/>
            <person name="Karpowicz S."/>
            <person name="Kim J.W."/>
            <person name="Kudahl U."/>
            <person name="Lin S."/>
            <person name="Michel G."/>
            <person name="Mittag M."/>
            <person name="Olson B.J."/>
            <person name="Pangilinan J."/>
            <person name="Peng Y."/>
            <person name="Qiu H."/>
            <person name="Shu S."/>
            <person name="Singer J.T."/>
            <person name="Smith A.G."/>
            <person name="Sprecher B.N."/>
            <person name="Wagner V."/>
            <person name="Wang W."/>
            <person name="Wang Z.-Y."/>
            <person name="Yan J."/>
            <person name="Yarish C."/>
            <person name="Zoeuner-Riek S."/>
            <person name="Zhuang Y."/>
            <person name="Zou Y."/>
            <person name="Lindquist E.A."/>
            <person name="Grimwood J."/>
            <person name="Barry K."/>
            <person name="Rokhsar D.S."/>
            <person name="Schmutz J."/>
            <person name="Stiller J.W."/>
            <person name="Grossman A.R."/>
            <person name="Prochnik S.E."/>
        </authorList>
    </citation>
    <scope>NUCLEOTIDE SEQUENCE [LARGE SCALE GENOMIC DNA]</scope>
    <source>
        <strain evidence="1">4086291</strain>
    </source>
</reference>
<evidence type="ECO:0000313" key="2">
    <source>
        <dbReference type="Proteomes" id="UP000218209"/>
    </source>
</evidence>
<gene>
    <name evidence="1" type="ORF">BU14_0264s0010</name>
</gene>
<dbReference type="AlphaFoldDB" id="A0A1X6P206"/>
<dbReference type="Proteomes" id="UP000218209">
    <property type="component" value="Unassembled WGS sequence"/>
</dbReference>